<dbReference type="GeneID" id="89938565"/>
<evidence type="ECO:0000313" key="3">
    <source>
        <dbReference type="Proteomes" id="UP001302812"/>
    </source>
</evidence>
<name>A0AAN6TJB0_9PEZI</name>
<reference evidence="2" key="1">
    <citation type="journal article" date="2023" name="Mol. Phylogenet. Evol.">
        <title>Genome-scale phylogeny and comparative genomics of the fungal order Sordariales.</title>
        <authorList>
            <person name="Hensen N."/>
            <person name="Bonometti L."/>
            <person name="Westerberg I."/>
            <person name="Brannstrom I.O."/>
            <person name="Guillou S."/>
            <person name="Cros-Aarteil S."/>
            <person name="Calhoun S."/>
            <person name="Haridas S."/>
            <person name="Kuo A."/>
            <person name="Mondo S."/>
            <person name="Pangilinan J."/>
            <person name="Riley R."/>
            <person name="LaButti K."/>
            <person name="Andreopoulos B."/>
            <person name="Lipzen A."/>
            <person name="Chen C."/>
            <person name="Yan M."/>
            <person name="Daum C."/>
            <person name="Ng V."/>
            <person name="Clum A."/>
            <person name="Steindorff A."/>
            <person name="Ohm R.A."/>
            <person name="Martin F."/>
            <person name="Silar P."/>
            <person name="Natvig D.O."/>
            <person name="Lalanne C."/>
            <person name="Gautier V."/>
            <person name="Ament-Velasquez S.L."/>
            <person name="Kruys A."/>
            <person name="Hutchinson M.I."/>
            <person name="Powell A.J."/>
            <person name="Barry K."/>
            <person name="Miller A.N."/>
            <person name="Grigoriev I.V."/>
            <person name="Debuchy R."/>
            <person name="Gladieux P."/>
            <person name="Hiltunen Thoren M."/>
            <person name="Johannesson H."/>
        </authorList>
    </citation>
    <scope>NUCLEOTIDE SEQUENCE</scope>
    <source>
        <strain evidence="2">CBS 508.74</strain>
    </source>
</reference>
<feature type="region of interest" description="Disordered" evidence="1">
    <location>
        <begin position="20"/>
        <end position="39"/>
    </location>
</feature>
<evidence type="ECO:0000256" key="1">
    <source>
        <dbReference type="SAM" id="MobiDB-lite"/>
    </source>
</evidence>
<keyword evidence="3" id="KW-1185">Reference proteome</keyword>
<dbReference type="AlphaFoldDB" id="A0AAN6TJB0"/>
<evidence type="ECO:0000313" key="2">
    <source>
        <dbReference type="EMBL" id="KAK4115529.1"/>
    </source>
</evidence>
<proteinExistence type="predicted"/>
<protein>
    <submittedName>
        <fullName evidence="2">Uncharacterized protein</fullName>
    </submittedName>
</protein>
<sequence length="150" mass="16836">MEVPLSCPTMDALTIKVKVKSRGPDSEARRTNQAFPPGVPASPTLQVQIRFSSVSGIHRLLEGNQCPPEAPMLGASAPGRRRWVVSSVHTFYYPRCRHCEHPFQCRIRVSVCGDNHSQGSLPVSTREIEKMTQLLVSAVRHRGLWRNRRP</sequence>
<dbReference type="Proteomes" id="UP001302812">
    <property type="component" value="Unassembled WGS sequence"/>
</dbReference>
<gene>
    <name evidence="2" type="ORF">N656DRAFT_775417</name>
</gene>
<reference evidence="2" key="2">
    <citation type="submission" date="2023-05" db="EMBL/GenBank/DDBJ databases">
        <authorList>
            <consortium name="Lawrence Berkeley National Laboratory"/>
            <person name="Steindorff A."/>
            <person name="Hensen N."/>
            <person name="Bonometti L."/>
            <person name="Westerberg I."/>
            <person name="Brannstrom I.O."/>
            <person name="Guillou S."/>
            <person name="Cros-Aarteil S."/>
            <person name="Calhoun S."/>
            <person name="Haridas S."/>
            <person name="Kuo A."/>
            <person name="Mondo S."/>
            <person name="Pangilinan J."/>
            <person name="Riley R."/>
            <person name="Labutti K."/>
            <person name="Andreopoulos B."/>
            <person name="Lipzen A."/>
            <person name="Chen C."/>
            <person name="Yanf M."/>
            <person name="Daum C."/>
            <person name="Ng V."/>
            <person name="Clum A."/>
            <person name="Ohm R."/>
            <person name="Martin F."/>
            <person name="Silar P."/>
            <person name="Natvig D."/>
            <person name="Lalanne C."/>
            <person name="Gautier V."/>
            <person name="Ament-Velasquez S.L."/>
            <person name="Kruys A."/>
            <person name="Hutchinson M.I."/>
            <person name="Powell A.J."/>
            <person name="Barry K."/>
            <person name="Miller A.N."/>
            <person name="Grigoriev I.V."/>
            <person name="Debuchy R."/>
            <person name="Gladieux P."/>
            <person name="Thoren M.H."/>
            <person name="Johannesson H."/>
        </authorList>
    </citation>
    <scope>NUCLEOTIDE SEQUENCE</scope>
    <source>
        <strain evidence="2">CBS 508.74</strain>
    </source>
</reference>
<comment type="caution">
    <text evidence="2">The sequence shown here is derived from an EMBL/GenBank/DDBJ whole genome shotgun (WGS) entry which is preliminary data.</text>
</comment>
<dbReference type="RefSeq" id="XP_064673099.1">
    <property type="nucleotide sequence ID" value="XM_064814440.1"/>
</dbReference>
<accession>A0AAN6TJB0</accession>
<organism evidence="2 3">
    <name type="scientific">Canariomyces notabilis</name>
    <dbReference type="NCBI Taxonomy" id="2074819"/>
    <lineage>
        <taxon>Eukaryota</taxon>
        <taxon>Fungi</taxon>
        <taxon>Dikarya</taxon>
        <taxon>Ascomycota</taxon>
        <taxon>Pezizomycotina</taxon>
        <taxon>Sordariomycetes</taxon>
        <taxon>Sordariomycetidae</taxon>
        <taxon>Sordariales</taxon>
        <taxon>Chaetomiaceae</taxon>
        <taxon>Canariomyces</taxon>
    </lineage>
</organism>
<dbReference type="EMBL" id="MU853334">
    <property type="protein sequence ID" value="KAK4115529.1"/>
    <property type="molecule type" value="Genomic_DNA"/>
</dbReference>